<dbReference type="CDD" id="cd14789">
    <property type="entry name" value="Tiki"/>
    <property type="match status" value="1"/>
</dbReference>
<evidence type="ECO:0000256" key="13">
    <source>
        <dbReference type="SAM" id="SignalP"/>
    </source>
</evidence>
<keyword evidence="10" id="KW-0482">Metalloprotease</keyword>
<evidence type="ECO:0000256" key="2">
    <source>
        <dbReference type="ARBA" id="ARBA00001941"/>
    </source>
</evidence>
<dbReference type="Proteomes" id="UP000028926">
    <property type="component" value="Chromosome"/>
</dbReference>
<accession>A0A077AV51</accession>
<dbReference type="Pfam" id="PF01963">
    <property type="entry name" value="TraB_PrgY_gumN"/>
    <property type="match status" value="1"/>
</dbReference>
<sequence length="357" mass="40865">MITRKIIIFFMLAFKLINSVKATEDLSETKDKSSLGSFLYQLEGSADQSVRPPVYLFGTVHTMPHTLIQEDVKFLLTKAQILAKEIGFSNYEKFPELYEFGDVSLDHLKEKGFLTAVPPQWPSKYLSPEYKGMLEEKFNTDLQQAWGLKLEEVPPSIIHHCLKSHFEIRIREILEQVPSLTNNPNVTNASEVKTEIPTIDSYIKCQKYEKMYDLEDGLIRLETLYNLPDLATEKVEVSVKKVEKNLEDLIELYSHGKNKIIEIFHEQTKKNEKALLGKTLSEAYLTGNTEELMKGVDETTFKRNQLWLPKIEDIICQNSQSSILIMVGAAHLLGEKGLLNLLKAKGFNFTPLTTIKY</sequence>
<evidence type="ECO:0000313" key="15">
    <source>
        <dbReference type="Proteomes" id="UP000028926"/>
    </source>
</evidence>
<dbReference type="GO" id="GO:0004222">
    <property type="term" value="F:metalloendopeptidase activity"/>
    <property type="evidence" value="ECO:0007669"/>
    <property type="project" value="TreeGrafter"/>
</dbReference>
<comment type="cofactor">
    <cofactor evidence="2">
        <name>Co(2+)</name>
        <dbReference type="ChEBI" id="CHEBI:48828"/>
    </cofactor>
</comment>
<dbReference type="eggNOG" id="COG3735">
    <property type="taxonomic scope" value="Bacteria"/>
</dbReference>
<comment type="subcellular location">
    <subcellularLocation>
        <location evidence="3">Membrane</location>
        <topology evidence="3">Single-pass type I membrane protein</topology>
    </subcellularLocation>
</comment>
<dbReference type="InterPro" id="IPR040230">
    <property type="entry name" value="TIKI1/2-like"/>
</dbReference>
<organism evidence="14 15">
    <name type="scientific">Candidatus Odyssella acanthamoebae</name>
    <dbReference type="NCBI Taxonomy" id="91604"/>
    <lineage>
        <taxon>Bacteria</taxon>
        <taxon>Pseudomonadati</taxon>
        <taxon>Pseudomonadota</taxon>
        <taxon>Alphaproteobacteria</taxon>
        <taxon>Holosporales</taxon>
        <taxon>Candidatus Paracaedibacteraceae</taxon>
        <taxon>Candidatus Odyssella</taxon>
    </lineage>
</organism>
<reference evidence="14 15" key="1">
    <citation type="submission" date="2014-07" db="EMBL/GenBank/DDBJ databases">
        <title>Comparative genomic insights into amoeba endosymbionts belonging to the families of Holosporaceae and Candidatus Midichloriaceae within Rickettsiales.</title>
        <authorList>
            <person name="Wang Z."/>
            <person name="Wu M."/>
        </authorList>
    </citation>
    <scope>NUCLEOTIDE SEQUENCE [LARGE SCALE GENOMIC DNA]</scope>
    <source>
        <strain evidence="14">PRA3</strain>
    </source>
</reference>
<keyword evidence="12" id="KW-0325">Glycoprotein</keyword>
<dbReference type="KEGG" id="paca:ID47_00085"/>
<evidence type="ECO:0000256" key="11">
    <source>
        <dbReference type="ARBA" id="ARBA00023136"/>
    </source>
</evidence>
<evidence type="ECO:0000313" key="14">
    <source>
        <dbReference type="EMBL" id="AIK95498.1"/>
    </source>
</evidence>
<comment type="cofactor">
    <cofactor evidence="1">
        <name>Mn(2+)</name>
        <dbReference type="ChEBI" id="CHEBI:29035"/>
    </cofactor>
</comment>
<dbReference type="OrthoDB" id="8479215at2"/>
<keyword evidence="11" id="KW-0472">Membrane</keyword>
<evidence type="ECO:0000256" key="12">
    <source>
        <dbReference type="ARBA" id="ARBA00023180"/>
    </source>
</evidence>
<keyword evidence="8" id="KW-0378">Hydrolase</keyword>
<proteinExistence type="predicted"/>
<evidence type="ECO:0000256" key="10">
    <source>
        <dbReference type="ARBA" id="ARBA00023049"/>
    </source>
</evidence>
<keyword evidence="15" id="KW-1185">Reference proteome</keyword>
<gene>
    <name evidence="14" type="ORF">ID47_00085</name>
</gene>
<dbReference type="GO" id="GO:0046872">
    <property type="term" value="F:metal ion binding"/>
    <property type="evidence" value="ECO:0007669"/>
    <property type="project" value="UniProtKB-KW"/>
</dbReference>
<evidence type="ECO:0000256" key="3">
    <source>
        <dbReference type="ARBA" id="ARBA00004479"/>
    </source>
</evidence>
<evidence type="ECO:0000256" key="6">
    <source>
        <dbReference type="ARBA" id="ARBA00022723"/>
    </source>
</evidence>
<dbReference type="HOGENOM" id="CLU_057525_1_1_5"/>
<keyword evidence="7 13" id="KW-0732">Signal</keyword>
<dbReference type="PANTHER" id="PTHR31120:SF6">
    <property type="entry name" value="METALLOPROTEASE TIKI HOMOLOG"/>
    <property type="match status" value="1"/>
</dbReference>
<evidence type="ECO:0000256" key="9">
    <source>
        <dbReference type="ARBA" id="ARBA00022989"/>
    </source>
</evidence>
<dbReference type="AlphaFoldDB" id="A0A077AV51"/>
<dbReference type="PANTHER" id="PTHR31120">
    <property type="entry name" value="METALLOPROTEASE TIKI"/>
    <property type="match status" value="1"/>
</dbReference>
<evidence type="ECO:0000256" key="1">
    <source>
        <dbReference type="ARBA" id="ARBA00001936"/>
    </source>
</evidence>
<protein>
    <recommendedName>
        <fullName evidence="16">Polysaccharide biosynthesis protein GumN</fullName>
    </recommendedName>
</protein>
<keyword evidence="6" id="KW-0479">Metal-binding</keyword>
<keyword evidence="5" id="KW-0812">Transmembrane</keyword>
<dbReference type="GO" id="GO:0016020">
    <property type="term" value="C:membrane"/>
    <property type="evidence" value="ECO:0007669"/>
    <property type="project" value="UniProtKB-SubCell"/>
</dbReference>
<dbReference type="RefSeq" id="WP_038462613.1">
    <property type="nucleotide sequence ID" value="NZ_CP008941.1"/>
</dbReference>
<dbReference type="InterPro" id="IPR002816">
    <property type="entry name" value="TraB/PrgY/GumN_fam"/>
</dbReference>
<evidence type="ECO:0000256" key="4">
    <source>
        <dbReference type="ARBA" id="ARBA00022670"/>
    </source>
</evidence>
<feature type="signal peptide" evidence="13">
    <location>
        <begin position="1"/>
        <end position="22"/>
    </location>
</feature>
<dbReference type="EMBL" id="CP008941">
    <property type="protein sequence ID" value="AIK95498.1"/>
    <property type="molecule type" value="Genomic_DNA"/>
</dbReference>
<dbReference type="GO" id="GO:0030178">
    <property type="term" value="P:negative regulation of Wnt signaling pathway"/>
    <property type="evidence" value="ECO:0007669"/>
    <property type="project" value="InterPro"/>
</dbReference>
<evidence type="ECO:0000256" key="7">
    <source>
        <dbReference type="ARBA" id="ARBA00022729"/>
    </source>
</evidence>
<dbReference type="GO" id="GO:0006508">
    <property type="term" value="P:proteolysis"/>
    <property type="evidence" value="ECO:0007669"/>
    <property type="project" value="UniProtKB-KW"/>
</dbReference>
<evidence type="ECO:0000256" key="5">
    <source>
        <dbReference type="ARBA" id="ARBA00022692"/>
    </source>
</evidence>
<evidence type="ECO:0008006" key="16">
    <source>
        <dbReference type="Google" id="ProtNLM"/>
    </source>
</evidence>
<evidence type="ECO:0000256" key="8">
    <source>
        <dbReference type="ARBA" id="ARBA00022801"/>
    </source>
</evidence>
<feature type="chain" id="PRO_5001717057" description="Polysaccharide biosynthesis protein GumN" evidence="13">
    <location>
        <begin position="23"/>
        <end position="357"/>
    </location>
</feature>
<keyword evidence="4" id="KW-0645">Protease</keyword>
<name>A0A077AV51_9PROT</name>
<keyword evidence="9" id="KW-1133">Transmembrane helix</keyword>